<protein>
    <submittedName>
        <fullName evidence="1">13E12 repeat family protein</fullName>
    </submittedName>
</protein>
<reference evidence="1 2" key="1">
    <citation type="submission" date="2015-03" db="EMBL/GenBank/DDBJ databases">
        <authorList>
            <consortium name="Pathogen Informatics"/>
        </authorList>
    </citation>
    <scope>NUCLEOTIDE SEQUENCE [LARGE SCALE GENOMIC DNA]</scope>
    <source>
        <strain evidence="1 2">Bir 185</strain>
    </source>
</reference>
<dbReference type="InterPro" id="IPR003870">
    <property type="entry name" value="DUF222"/>
</dbReference>
<sequence length="87" mass="10032">MAARYTSPTARHRRPGSYLHHGRAMRERLPKVGQVFAAGEIDYHMFQTLVYRTDLITDPQVLARVDAELALRVRGWPSMTRGSWPPR</sequence>
<gene>
    <name evidence="1" type="ORF">ERS027659_03036</name>
</gene>
<dbReference type="EMBL" id="CNFT01000815">
    <property type="protein sequence ID" value="CKS39051.1"/>
    <property type="molecule type" value="Genomic_DNA"/>
</dbReference>
<evidence type="ECO:0000313" key="2">
    <source>
        <dbReference type="Proteomes" id="UP000050164"/>
    </source>
</evidence>
<name>A0A655A6W6_MYCTX</name>
<accession>A0A655A6W6</accession>
<dbReference type="RefSeq" id="WP_003918068.1">
    <property type="nucleotide sequence ID" value="NZ_FPWY01000001.1"/>
</dbReference>
<evidence type="ECO:0000313" key="1">
    <source>
        <dbReference type="EMBL" id="CKS39051.1"/>
    </source>
</evidence>
<dbReference type="Pfam" id="PF02720">
    <property type="entry name" value="DUF222"/>
    <property type="match status" value="1"/>
</dbReference>
<organism evidence="1 2">
    <name type="scientific">Mycobacterium tuberculosis</name>
    <dbReference type="NCBI Taxonomy" id="1773"/>
    <lineage>
        <taxon>Bacteria</taxon>
        <taxon>Bacillati</taxon>
        <taxon>Actinomycetota</taxon>
        <taxon>Actinomycetes</taxon>
        <taxon>Mycobacteriales</taxon>
        <taxon>Mycobacteriaceae</taxon>
        <taxon>Mycobacterium</taxon>
        <taxon>Mycobacterium tuberculosis complex</taxon>
    </lineage>
</organism>
<dbReference type="Proteomes" id="UP000050164">
    <property type="component" value="Unassembled WGS sequence"/>
</dbReference>
<dbReference type="AlphaFoldDB" id="A0A655A6W6"/>
<proteinExistence type="predicted"/>